<keyword evidence="3" id="KW-1185">Reference proteome</keyword>
<dbReference type="AlphaFoldDB" id="A0A1M5B4U1"/>
<organism evidence="2 3">
    <name type="scientific">Ruegeria intermedia</name>
    <dbReference type="NCBI Taxonomy" id="996115"/>
    <lineage>
        <taxon>Bacteria</taxon>
        <taxon>Pseudomonadati</taxon>
        <taxon>Pseudomonadota</taxon>
        <taxon>Alphaproteobacteria</taxon>
        <taxon>Rhodobacterales</taxon>
        <taxon>Roseobacteraceae</taxon>
        <taxon>Ruegeria</taxon>
    </lineage>
</organism>
<name>A0A1M5B4U1_9RHOB</name>
<reference evidence="2 3" key="1">
    <citation type="submission" date="2016-11" db="EMBL/GenBank/DDBJ databases">
        <authorList>
            <person name="Varghese N."/>
            <person name="Submissions S."/>
        </authorList>
    </citation>
    <scope>NUCLEOTIDE SEQUENCE [LARGE SCALE GENOMIC DNA]</scope>
    <source>
        <strain evidence="2 3">DSM 29341</strain>
    </source>
</reference>
<sequence>MGTKDISRGRFLWLGIAAAILLMTTATVWLRFFFQAPPVVFVSVRSNHIEYQVKRPALARLAIVDGTWVGPETDCTRVTLSRGRAYTLLLMPAAGAQVEYLSLPTDILITVTPNEGDGVRVLNSSLGMGCDIKDTVSVLIAEEDFARNQPFPVFGPVEIGSDTSRTEPPRHTFRWQLTPERIVETIPVRFVQGGQARLFGRLDWRGQLYPVIDGDFPIPRGSRIEFASDDVSGSIVRAADEPIFDIQFTVEATAMRVFRPGKTQQHETFATGLMARAFSDPILSVIFLVLGISGFLLSILSYVHGVWTNRGDDA</sequence>
<evidence type="ECO:0000313" key="2">
    <source>
        <dbReference type="EMBL" id="SHF37458.1"/>
    </source>
</evidence>
<dbReference type="EMBL" id="FQVK01000032">
    <property type="protein sequence ID" value="SHF37458.1"/>
    <property type="molecule type" value="Genomic_DNA"/>
</dbReference>
<proteinExistence type="predicted"/>
<gene>
    <name evidence="2" type="ORF">SAMN05444279_13223</name>
</gene>
<accession>A0A1M5B4U1</accession>
<keyword evidence="1" id="KW-0812">Transmembrane</keyword>
<keyword evidence="1" id="KW-1133">Transmembrane helix</keyword>
<keyword evidence="1" id="KW-0472">Membrane</keyword>
<protein>
    <submittedName>
        <fullName evidence="2">Uncharacterized protein</fullName>
    </submittedName>
</protein>
<feature type="transmembrane region" description="Helical" evidence="1">
    <location>
        <begin position="12"/>
        <end position="34"/>
    </location>
</feature>
<feature type="transmembrane region" description="Helical" evidence="1">
    <location>
        <begin position="282"/>
        <end position="303"/>
    </location>
</feature>
<evidence type="ECO:0000256" key="1">
    <source>
        <dbReference type="SAM" id="Phobius"/>
    </source>
</evidence>
<dbReference type="Proteomes" id="UP000325134">
    <property type="component" value="Unassembled WGS sequence"/>
</dbReference>
<dbReference type="RefSeq" id="WP_149777240.1">
    <property type="nucleotide sequence ID" value="NZ_FQVK01000032.1"/>
</dbReference>
<evidence type="ECO:0000313" key="3">
    <source>
        <dbReference type="Proteomes" id="UP000325134"/>
    </source>
</evidence>
<dbReference type="OrthoDB" id="7870200at2"/>